<proteinExistence type="predicted"/>
<organism evidence="4 5">
    <name type="scientific">Rheinheimera baltica</name>
    <dbReference type="NCBI Taxonomy" id="67576"/>
    <lineage>
        <taxon>Bacteria</taxon>
        <taxon>Pseudomonadati</taxon>
        <taxon>Pseudomonadota</taxon>
        <taxon>Gammaproteobacteria</taxon>
        <taxon>Chromatiales</taxon>
        <taxon>Chromatiaceae</taxon>
        <taxon>Rheinheimera</taxon>
    </lineage>
</organism>
<evidence type="ECO:0000259" key="3">
    <source>
        <dbReference type="Pfam" id="PF16537"/>
    </source>
</evidence>
<dbReference type="Pfam" id="PF16537">
    <property type="entry name" value="T2SSB"/>
    <property type="match status" value="1"/>
</dbReference>
<comment type="caution">
    <text evidence="4">The sequence shown here is derived from an EMBL/GenBank/DDBJ whole genome shotgun (WGS) entry which is preliminary data.</text>
</comment>
<evidence type="ECO:0000256" key="2">
    <source>
        <dbReference type="SAM" id="Phobius"/>
    </source>
</evidence>
<dbReference type="Proteomes" id="UP001231109">
    <property type="component" value="Unassembled WGS sequence"/>
</dbReference>
<sequence>MSILMAALKQQTQANPTAGDNHSFWRKLALVLALLLALMTGAVVAYLLTPVLQPALLPAAEPEPVQVAAPEKIFATLNVDANNPAQSNTSKAQLEAELAQVISPAPAPVVETLSTTPAIKTVTVGTAAAEPVTQTTVASEKPVQQEPAVEVSAELRDMFASALQASQQNLREPATPPRNASPATDINSLSQTLQQQIPALRFDAHVYATRANQRWVKVNGKNLQEGQWITAEIRIKEIMPQYVLMERGELLFSMAALSSWAG</sequence>
<evidence type="ECO:0000313" key="5">
    <source>
        <dbReference type="Proteomes" id="UP001231109"/>
    </source>
</evidence>
<feature type="domain" description="Type II secretion system protein GspB C-terminal" evidence="3">
    <location>
        <begin position="197"/>
        <end position="255"/>
    </location>
</feature>
<keyword evidence="2" id="KW-1133">Transmembrane helix</keyword>
<dbReference type="EMBL" id="JAPJDZ010000048">
    <property type="protein sequence ID" value="MDP5137416.1"/>
    <property type="molecule type" value="Genomic_DNA"/>
</dbReference>
<reference evidence="4 5" key="1">
    <citation type="submission" date="2022-11" db="EMBL/GenBank/DDBJ databases">
        <title>Viruses from the air-sea interface of a natural surface slick.</title>
        <authorList>
            <person name="Rahlff J."/>
            <person name="Holmfeldt K."/>
        </authorList>
    </citation>
    <scope>NUCLEOTIDE SEQUENCE [LARGE SCALE GENOMIC DNA]</scope>
    <source>
        <strain evidence="4 5">SMS4</strain>
    </source>
</reference>
<accession>A0ABT9I381</accession>
<dbReference type="RefSeq" id="WP_305976761.1">
    <property type="nucleotide sequence ID" value="NZ_JAPJDZ010000048.1"/>
</dbReference>
<keyword evidence="5" id="KW-1185">Reference proteome</keyword>
<gene>
    <name evidence="4" type="ORF">ORJ04_15780</name>
</gene>
<feature type="transmembrane region" description="Helical" evidence="2">
    <location>
        <begin position="28"/>
        <end position="48"/>
    </location>
</feature>
<evidence type="ECO:0000313" key="4">
    <source>
        <dbReference type="EMBL" id="MDP5137416.1"/>
    </source>
</evidence>
<name>A0ABT9I381_9GAMM</name>
<keyword evidence="2" id="KW-0472">Membrane</keyword>
<dbReference type="InterPro" id="IPR032389">
    <property type="entry name" value="GspB_C"/>
</dbReference>
<evidence type="ECO:0000256" key="1">
    <source>
        <dbReference type="SAM" id="MobiDB-lite"/>
    </source>
</evidence>
<keyword evidence="2" id="KW-0812">Transmembrane</keyword>
<feature type="region of interest" description="Disordered" evidence="1">
    <location>
        <begin position="166"/>
        <end position="185"/>
    </location>
</feature>
<protein>
    <submittedName>
        <fullName evidence="4">General secretion pathway protein GspB</fullName>
    </submittedName>
</protein>